<dbReference type="PROSITE" id="PS51257">
    <property type="entry name" value="PROKAR_LIPOPROTEIN"/>
    <property type="match status" value="1"/>
</dbReference>
<organism evidence="2 3">
    <name type="scientific">Microbulbifer variabilis</name>
    <dbReference type="NCBI Taxonomy" id="266805"/>
    <lineage>
        <taxon>Bacteria</taxon>
        <taxon>Pseudomonadati</taxon>
        <taxon>Pseudomonadota</taxon>
        <taxon>Gammaproteobacteria</taxon>
        <taxon>Cellvibrionales</taxon>
        <taxon>Microbulbiferaceae</taxon>
        <taxon>Microbulbifer</taxon>
    </lineage>
</organism>
<evidence type="ECO:0000256" key="1">
    <source>
        <dbReference type="SAM" id="Phobius"/>
    </source>
</evidence>
<evidence type="ECO:0000313" key="3">
    <source>
        <dbReference type="Proteomes" id="UP001055658"/>
    </source>
</evidence>
<keyword evidence="3" id="KW-1185">Reference proteome</keyword>
<keyword evidence="1" id="KW-0472">Membrane</keyword>
<dbReference type="Proteomes" id="UP001055658">
    <property type="component" value="Chromosome"/>
</dbReference>
<gene>
    <name evidence="2" type="ORF">MJO52_10000</name>
</gene>
<evidence type="ECO:0008006" key="4">
    <source>
        <dbReference type="Google" id="ProtNLM"/>
    </source>
</evidence>
<evidence type="ECO:0000313" key="2">
    <source>
        <dbReference type="EMBL" id="USD23450.1"/>
    </source>
</evidence>
<name>A0ABY4VHG0_9GAMM</name>
<accession>A0ABY4VHG0</accession>
<keyword evidence="1" id="KW-0812">Transmembrane</keyword>
<protein>
    <recommendedName>
        <fullName evidence="4">Phosphatidate cytidylyltransferase</fullName>
    </recommendedName>
</protein>
<feature type="transmembrane region" description="Helical" evidence="1">
    <location>
        <begin position="26"/>
        <end position="45"/>
    </location>
</feature>
<dbReference type="RefSeq" id="WP_252085795.1">
    <property type="nucleotide sequence ID" value="NZ_CP092418.1"/>
</dbReference>
<keyword evidence="1" id="KW-1133">Transmembrane helix</keyword>
<sequence>MKRITVALLFLLAAIACYVFGVPVGGAFFLALGVVFEGIFWVKLFKRKRKSV</sequence>
<dbReference type="EMBL" id="CP092418">
    <property type="protein sequence ID" value="USD23450.1"/>
    <property type="molecule type" value="Genomic_DNA"/>
</dbReference>
<reference evidence="2" key="1">
    <citation type="submission" date="2022-02" db="EMBL/GenBank/DDBJ databases">
        <title>Coral-associated bacteria.</title>
        <authorList>
            <person name="Tang K."/>
            <person name="Wang X."/>
        </authorList>
    </citation>
    <scope>NUCLEOTIDE SEQUENCE</scope>
    <source>
        <strain evidence="2">SCSIO 43006</strain>
    </source>
</reference>
<proteinExistence type="predicted"/>